<feature type="transmembrane region" description="Helical" evidence="2">
    <location>
        <begin position="218"/>
        <end position="241"/>
    </location>
</feature>
<proteinExistence type="predicted"/>
<accession>A0A135T3B1</accession>
<organism evidence="3 4">
    <name type="scientific">Colletotrichum simmondsii</name>
    <dbReference type="NCBI Taxonomy" id="703756"/>
    <lineage>
        <taxon>Eukaryota</taxon>
        <taxon>Fungi</taxon>
        <taxon>Dikarya</taxon>
        <taxon>Ascomycota</taxon>
        <taxon>Pezizomycotina</taxon>
        <taxon>Sordariomycetes</taxon>
        <taxon>Hypocreomycetidae</taxon>
        <taxon>Glomerellales</taxon>
        <taxon>Glomerellaceae</taxon>
        <taxon>Colletotrichum</taxon>
        <taxon>Colletotrichum acutatum species complex</taxon>
    </lineage>
</organism>
<keyword evidence="2" id="KW-1133">Transmembrane helix</keyword>
<name>A0A135T3B1_9PEZI</name>
<keyword evidence="4" id="KW-1185">Reference proteome</keyword>
<evidence type="ECO:0000313" key="3">
    <source>
        <dbReference type="EMBL" id="KXH42597.1"/>
    </source>
</evidence>
<feature type="region of interest" description="Disordered" evidence="1">
    <location>
        <begin position="409"/>
        <end position="440"/>
    </location>
</feature>
<feature type="transmembrane region" description="Helical" evidence="2">
    <location>
        <begin position="290"/>
        <end position="310"/>
    </location>
</feature>
<dbReference type="OrthoDB" id="5366688at2759"/>
<feature type="transmembrane region" description="Helical" evidence="2">
    <location>
        <begin position="247"/>
        <end position="269"/>
    </location>
</feature>
<feature type="region of interest" description="Disordered" evidence="1">
    <location>
        <begin position="1"/>
        <end position="32"/>
    </location>
</feature>
<gene>
    <name evidence="3" type="ORF">CSIM01_09559</name>
</gene>
<evidence type="ECO:0000256" key="1">
    <source>
        <dbReference type="SAM" id="MobiDB-lite"/>
    </source>
</evidence>
<evidence type="ECO:0008006" key="5">
    <source>
        <dbReference type="Google" id="ProtNLM"/>
    </source>
</evidence>
<comment type="caution">
    <text evidence="3">The sequence shown here is derived from an EMBL/GenBank/DDBJ whole genome shotgun (WGS) entry which is preliminary data.</text>
</comment>
<protein>
    <recommendedName>
        <fullName evidence="5">MARVEL domain-containing protein</fullName>
    </recommendedName>
</protein>
<evidence type="ECO:0000256" key="2">
    <source>
        <dbReference type="SAM" id="Phobius"/>
    </source>
</evidence>
<reference evidence="3 4" key="1">
    <citation type="submission" date="2014-02" db="EMBL/GenBank/DDBJ databases">
        <title>The genome sequence of Colletotrichum simmondsii CBS122122.</title>
        <authorList>
            <person name="Baroncelli R."/>
            <person name="Thon M.R."/>
        </authorList>
    </citation>
    <scope>NUCLEOTIDE SEQUENCE [LARGE SCALE GENOMIC DNA]</scope>
    <source>
        <strain evidence="3 4">CBS122122</strain>
    </source>
</reference>
<dbReference type="EMBL" id="JFBX01000296">
    <property type="protein sequence ID" value="KXH42597.1"/>
    <property type="molecule type" value="Genomic_DNA"/>
</dbReference>
<feature type="transmembrane region" description="Helical" evidence="2">
    <location>
        <begin position="322"/>
        <end position="345"/>
    </location>
</feature>
<keyword evidence="2" id="KW-0472">Membrane</keyword>
<feature type="compositionally biased region" description="Polar residues" evidence="1">
    <location>
        <begin position="1"/>
        <end position="11"/>
    </location>
</feature>
<evidence type="ECO:0000313" key="4">
    <source>
        <dbReference type="Proteomes" id="UP000070328"/>
    </source>
</evidence>
<dbReference type="AlphaFoldDB" id="A0A135T3B1"/>
<feature type="transmembrane region" description="Helical" evidence="2">
    <location>
        <begin position="188"/>
        <end position="206"/>
    </location>
</feature>
<sequence>MDLNNKASWSQDMRPWPATAGPGFRSGSRMSLGPGLARMNRRLSLRHRRPGVAAFSGLFDYQFKMQKSMEAHQVEAKVEASLILSTLHSSSFQNQYKSLTQATYTTSSKIPSSTSLPSSPTASIPFPPRKFPVRTALHFHAPRPKLTLVTPVSLARDFAARKRNNRNYTMGSAPRLGALGHTFTAMRAMQFVSLVSIIGMVSNFISEINGADAVPPSVLIGTLVISCIATLYISITYILYYDNMLPLLLAAGADTFLLIAVIVVACLLGKPLSYLDCAALPKSSGSTANFMASVTANINTGSALNYFIWVGADQGTCYAIKAVWGLSIALCVLFAFSAVTTVCLWRRVKLAPAGVKDIEVGGGNGGGGGYAPSFPPPPTREVRGCYFGNSKKSLGTAAVLAREKRFDSDYSSGSDSDDVHHVAVPPPASQHTRTTAWFPPPPIPMSTQMPPTTAQVQHKRVQIVEQRQPVHPMPVLPELIVSPAPPLSPAPSSAGLRSPMTPVEHLVHGKGLGRGKSKRKTIMEFIDGWWDLGLLEQQKRAASRRKA</sequence>
<dbReference type="Proteomes" id="UP000070328">
    <property type="component" value="Unassembled WGS sequence"/>
</dbReference>
<keyword evidence="2" id="KW-0812">Transmembrane</keyword>